<dbReference type="Proteomes" id="UP000007151">
    <property type="component" value="Unassembled WGS sequence"/>
</dbReference>
<reference evidence="2 3" key="1">
    <citation type="journal article" date="2011" name="Cell">
        <title>The monarch butterfly genome yields insights into long-distance migration.</title>
        <authorList>
            <person name="Zhan S."/>
            <person name="Merlin C."/>
            <person name="Boore J.L."/>
            <person name="Reppert S.M."/>
        </authorList>
    </citation>
    <scope>NUCLEOTIDE SEQUENCE [LARGE SCALE GENOMIC DNA]</scope>
    <source>
        <strain evidence="2">F-2</strain>
    </source>
</reference>
<dbReference type="KEGG" id="dpl:KGM_214808"/>
<dbReference type="InParanoid" id="A0A212EWS4"/>
<dbReference type="EMBL" id="AGBW02011930">
    <property type="protein sequence ID" value="OWR45897.1"/>
    <property type="molecule type" value="Genomic_DNA"/>
</dbReference>
<gene>
    <name evidence="2" type="ORF">KGM_214808</name>
</gene>
<protein>
    <submittedName>
        <fullName evidence="2">Tetratricopeptide repeat protein 37</fullName>
    </submittedName>
</protein>
<evidence type="ECO:0000313" key="2">
    <source>
        <dbReference type="EMBL" id="OWR45897.1"/>
    </source>
</evidence>
<dbReference type="eggNOG" id="ENOG502TCNC">
    <property type="taxonomic scope" value="Eukaryota"/>
</dbReference>
<proteinExistence type="predicted"/>
<dbReference type="AlphaFoldDB" id="A0A212EWS4"/>
<organism evidence="2 3">
    <name type="scientific">Danaus plexippus plexippus</name>
    <dbReference type="NCBI Taxonomy" id="278856"/>
    <lineage>
        <taxon>Eukaryota</taxon>
        <taxon>Metazoa</taxon>
        <taxon>Ecdysozoa</taxon>
        <taxon>Arthropoda</taxon>
        <taxon>Hexapoda</taxon>
        <taxon>Insecta</taxon>
        <taxon>Pterygota</taxon>
        <taxon>Neoptera</taxon>
        <taxon>Endopterygota</taxon>
        <taxon>Lepidoptera</taxon>
        <taxon>Glossata</taxon>
        <taxon>Ditrysia</taxon>
        <taxon>Papilionoidea</taxon>
        <taxon>Nymphalidae</taxon>
        <taxon>Danainae</taxon>
        <taxon>Danaini</taxon>
        <taxon>Danaina</taxon>
        <taxon>Danaus</taxon>
        <taxon>Danaus</taxon>
    </lineage>
</organism>
<dbReference type="PROSITE" id="PS60019">
    <property type="entry name" value="I_CONOTOXIN"/>
    <property type="match status" value="1"/>
</dbReference>
<comment type="caution">
    <text evidence="2">The sequence shown here is derived from an EMBL/GenBank/DDBJ whole genome shotgun (WGS) entry which is preliminary data.</text>
</comment>
<evidence type="ECO:0000313" key="3">
    <source>
        <dbReference type="Proteomes" id="UP000007151"/>
    </source>
</evidence>
<keyword evidence="1" id="KW-0732">Signal</keyword>
<accession>A0A212EWS4</accession>
<name>A0A212EWS4_DANPL</name>
<keyword evidence="3" id="KW-1185">Reference proteome</keyword>
<feature type="signal peptide" evidence="1">
    <location>
        <begin position="1"/>
        <end position="18"/>
    </location>
</feature>
<evidence type="ECO:0000256" key="1">
    <source>
        <dbReference type="SAM" id="SignalP"/>
    </source>
</evidence>
<dbReference type="InterPro" id="IPR013141">
    <property type="entry name" value="Conotoxin-I_CS"/>
</dbReference>
<feature type="chain" id="PRO_5011115963" evidence="1">
    <location>
        <begin position="19"/>
        <end position="97"/>
    </location>
</feature>
<sequence>MHLRFLLVFVAIILSTNGQDCKVGGMQCADNEQCCGGCCFDGECINTYRSCLKGLNVCKDHVCRGEENCVVYRPRRCLGCEPIPLCKLTTDSSSYVN</sequence>